<dbReference type="PANTHER" id="PTHR35205">
    <property type="entry name" value="NB-ARC AND TPR DOMAIN PROTEIN"/>
    <property type="match status" value="1"/>
</dbReference>
<feature type="domain" description="NB-ARC" evidence="1">
    <location>
        <begin position="232"/>
        <end position="399"/>
    </location>
</feature>
<dbReference type="Proteomes" id="UP001516400">
    <property type="component" value="Unassembled WGS sequence"/>
</dbReference>
<dbReference type="InterPro" id="IPR027417">
    <property type="entry name" value="P-loop_NTPase"/>
</dbReference>
<dbReference type="EMBL" id="JABFTP020000144">
    <property type="protein sequence ID" value="KAL3283636.1"/>
    <property type="molecule type" value="Genomic_DNA"/>
</dbReference>
<dbReference type="InterPro" id="IPR002182">
    <property type="entry name" value="NB-ARC"/>
</dbReference>
<keyword evidence="3" id="KW-1185">Reference proteome</keyword>
<evidence type="ECO:0000313" key="3">
    <source>
        <dbReference type="Proteomes" id="UP001516400"/>
    </source>
</evidence>
<reference evidence="2 3" key="1">
    <citation type="journal article" date="2021" name="BMC Biol.">
        <title>Horizontally acquired antibacterial genes associated with adaptive radiation of ladybird beetles.</title>
        <authorList>
            <person name="Li H.S."/>
            <person name="Tang X.F."/>
            <person name="Huang Y.H."/>
            <person name="Xu Z.Y."/>
            <person name="Chen M.L."/>
            <person name="Du X.Y."/>
            <person name="Qiu B.Y."/>
            <person name="Chen P.T."/>
            <person name="Zhang W."/>
            <person name="Slipinski A."/>
            <person name="Escalona H.E."/>
            <person name="Waterhouse R.M."/>
            <person name="Zwick A."/>
            <person name="Pang H."/>
        </authorList>
    </citation>
    <scope>NUCLEOTIDE SEQUENCE [LARGE SCALE GENOMIC DNA]</scope>
    <source>
        <strain evidence="2">SYSU2018</strain>
    </source>
</reference>
<protein>
    <recommendedName>
        <fullName evidence="1">NB-ARC domain-containing protein</fullName>
    </recommendedName>
</protein>
<dbReference type="AlphaFoldDB" id="A0ABD2NY45"/>
<dbReference type="Pfam" id="PF00931">
    <property type="entry name" value="NB-ARC"/>
    <property type="match status" value="1"/>
</dbReference>
<accession>A0ABD2NY45</accession>
<sequence length="643" mass="75334">MSTRYRFNKNVCDLLKPKILNYNLTKLARKLAEFILKKNCIPHFQHPFELYHTALAEEVIDVKTKKFHEKFIKNENISEDAQKFRKAFRDEMNKQSHGKFKLENMDNLQITLELSRNFGQGEHKDWPSNTITDDDIQDFLDHLVLAVNQPNEDELGKLIEKEIGKEFDAIKSETLFNKLFMTMLTWIQDRDRSEFFSYEEGKQLLEEATRGFPVWFDVSPPAENFIGRLNIIEKLHQILLEAGSRAISQRICISGLGGIGKSELVRKYIHTYRASFDEKIVWINAESYKTLVESFCRLAQDKLRIPIIKDDKRINMKSIIEKVYNYFSDGKSLFIFDNAMKLRSQEEDDEGIDKFLPSSSPHVKNPYIIITSRNQRWGDLKTIVLESFTLEEAAEFIEKALNIKDGSQVTEIQDLNKKLQYFPLALQQAVAYIKERNRVLKNFDSVFTINNYLLEYDEKTKKLLNFKFPEDSDNKYTKTTYTTWKVSTDIIKTNKKCGFKAMQILNMIAYTASSNISVKIFLKFKNRETLEEAIQLLKQYSLINSEERETLVRVHELVQQVIRIDLKEAKREKDVIKKTLGLLSNTLLQNSFRYNVDHALSVWNYASKYEELVRKFSRVPAVIVKKLSILLRYQNACTFGKMQ</sequence>
<proteinExistence type="predicted"/>
<organism evidence="2 3">
    <name type="scientific">Cryptolaemus montrouzieri</name>
    <dbReference type="NCBI Taxonomy" id="559131"/>
    <lineage>
        <taxon>Eukaryota</taxon>
        <taxon>Metazoa</taxon>
        <taxon>Ecdysozoa</taxon>
        <taxon>Arthropoda</taxon>
        <taxon>Hexapoda</taxon>
        <taxon>Insecta</taxon>
        <taxon>Pterygota</taxon>
        <taxon>Neoptera</taxon>
        <taxon>Endopterygota</taxon>
        <taxon>Coleoptera</taxon>
        <taxon>Polyphaga</taxon>
        <taxon>Cucujiformia</taxon>
        <taxon>Coccinelloidea</taxon>
        <taxon>Coccinellidae</taxon>
        <taxon>Scymninae</taxon>
        <taxon>Scymnini</taxon>
        <taxon>Cryptolaemus</taxon>
    </lineage>
</organism>
<comment type="caution">
    <text evidence="2">The sequence shown here is derived from an EMBL/GenBank/DDBJ whole genome shotgun (WGS) entry which is preliminary data.</text>
</comment>
<evidence type="ECO:0000259" key="1">
    <source>
        <dbReference type="Pfam" id="PF00931"/>
    </source>
</evidence>
<dbReference type="SUPFAM" id="SSF52540">
    <property type="entry name" value="P-loop containing nucleoside triphosphate hydrolases"/>
    <property type="match status" value="1"/>
</dbReference>
<dbReference type="Gene3D" id="3.40.50.300">
    <property type="entry name" value="P-loop containing nucleotide triphosphate hydrolases"/>
    <property type="match status" value="1"/>
</dbReference>
<gene>
    <name evidence="2" type="ORF">HHI36_006775</name>
</gene>
<name>A0ABD2NY45_9CUCU</name>
<evidence type="ECO:0000313" key="2">
    <source>
        <dbReference type="EMBL" id="KAL3283636.1"/>
    </source>
</evidence>
<dbReference type="PANTHER" id="PTHR35205:SF1">
    <property type="entry name" value="ZU5 DOMAIN-CONTAINING PROTEIN"/>
    <property type="match status" value="1"/>
</dbReference>